<organism evidence="1 2">
    <name type="scientific">Candidatus Aveggerthella stercoripullorum</name>
    <dbReference type="NCBI Taxonomy" id="2840688"/>
    <lineage>
        <taxon>Bacteria</taxon>
        <taxon>Bacillati</taxon>
        <taxon>Actinomycetota</taxon>
        <taxon>Coriobacteriia</taxon>
        <taxon>Eggerthellales</taxon>
        <taxon>Eggerthellaceae</taxon>
        <taxon>Eggerthellaceae incertae sedis</taxon>
        <taxon>Candidatus Aveggerthella</taxon>
    </lineage>
</organism>
<dbReference type="EMBL" id="DVGB01000108">
    <property type="protein sequence ID" value="HIR02351.1"/>
    <property type="molecule type" value="Genomic_DNA"/>
</dbReference>
<dbReference type="InterPro" id="IPR046357">
    <property type="entry name" value="PPIase_dom_sf"/>
</dbReference>
<accession>A0A9D1A3Q0</accession>
<dbReference type="GO" id="GO:0003755">
    <property type="term" value="F:peptidyl-prolyl cis-trans isomerase activity"/>
    <property type="evidence" value="ECO:0007669"/>
    <property type="project" value="InterPro"/>
</dbReference>
<proteinExistence type="predicted"/>
<evidence type="ECO:0000313" key="1">
    <source>
        <dbReference type="EMBL" id="HIR02351.1"/>
    </source>
</evidence>
<gene>
    <name evidence="1" type="ORF">IAA69_08850</name>
</gene>
<reference evidence="1" key="1">
    <citation type="submission" date="2020-10" db="EMBL/GenBank/DDBJ databases">
        <authorList>
            <person name="Gilroy R."/>
        </authorList>
    </citation>
    <scope>NUCLEOTIDE SEQUENCE</scope>
    <source>
        <strain evidence="1">ChiGjej1B1-2707</strain>
    </source>
</reference>
<dbReference type="Gene3D" id="3.10.50.40">
    <property type="match status" value="1"/>
</dbReference>
<dbReference type="Proteomes" id="UP000824261">
    <property type="component" value="Unassembled WGS sequence"/>
</dbReference>
<reference evidence="1" key="2">
    <citation type="journal article" date="2021" name="PeerJ">
        <title>Extensive microbial diversity within the chicken gut microbiome revealed by metagenomics and culture.</title>
        <authorList>
            <person name="Gilroy R."/>
            <person name="Ravi A."/>
            <person name="Getino M."/>
            <person name="Pursley I."/>
            <person name="Horton D.L."/>
            <person name="Alikhan N.F."/>
            <person name="Baker D."/>
            <person name="Gharbi K."/>
            <person name="Hall N."/>
            <person name="Watson M."/>
            <person name="Adriaenssens E.M."/>
            <person name="Foster-Nyarko E."/>
            <person name="Jarju S."/>
            <person name="Secka A."/>
            <person name="Antonio M."/>
            <person name="Oren A."/>
            <person name="Chaudhuri R.R."/>
            <person name="La Ragione R."/>
            <person name="Hildebrand F."/>
            <person name="Pallen M.J."/>
        </authorList>
    </citation>
    <scope>NUCLEOTIDE SEQUENCE</scope>
    <source>
        <strain evidence="1">ChiGjej1B1-2707</strain>
    </source>
</reference>
<name>A0A9D1A3Q0_9ACTN</name>
<protein>
    <submittedName>
        <fullName evidence="1">Uncharacterized protein</fullName>
    </submittedName>
</protein>
<dbReference type="AlphaFoldDB" id="A0A9D1A3Q0"/>
<evidence type="ECO:0000313" key="2">
    <source>
        <dbReference type="Proteomes" id="UP000824261"/>
    </source>
</evidence>
<comment type="caution">
    <text evidence="1">The sequence shown here is derived from an EMBL/GenBank/DDBJ whole genome shotgun (WGS) entry which is preliminary data.</text>
</comment>
<sequence>MLEEGPWEVEDGTGIYKCNYIPTPIVPTPIGLYDLRAERTAKGREPMRVQHCPSKAMTYGPVEELAKGDVFAWTNPASRQQIPVRVLEAYDDVVKVDFNHPLAEKTLRYWIKVESIVD</sequence>
<dbReference type="SUPFAM" id="SSF54534">
    <property type="entry name" value="FKBP-like"/>
    <property type="match status" value="1"/>
</dbReference>